<dbReference type="Gene3D" id="1.20.1560.10">
    <property type="entry name" value="ABC transporter type 1, transmembrane domain"/>
    <property type="match status" value="1"/>
</dbReference>
<dbReference type="InterPro" id="IPR011527">
    <property type="entry name" value="ABC1_TM_dom"/>
</dbReference>
<name>A0A1T4R9X7_9HYPH</name>
<evidence type="ECO:0000256" key="6">
    <source>
        <dbReference type="SAM" id="Phobius"/>
    </source>
</evidence>
<accession>A0A1T4R9X7</accession>
<dbReference type="EMBL" id="FUWJ01000004">
    <property type="protein sequence ID" value="SKA12431.1"/>
    <property type="molecule type" value="Genomic_DNA"/>
</dbReference>
<feature type="transmembrane region" description="Helical" evidence="6">
    <location>
        <begin position="165"/>
        <end position="186"/>
    </location>
</feature>
<evidence type="ECO:0000256" key="4">
    <source>
        <dbReference type="ARBA" id="ARBA00022989"/>
    </source>
</evidence>
<protein>
    <submittedName>
        <fullName evidence="8">ABC transporter transmembrane region 2</fullName>
    </submittedName>
</protein>
<dbReference type="SUPFAM" id="SSF90123">
    <property type="entry name" value="ABC transporter transmembrane region"/>
    <property type="match status" value="1"/>
</dbReference>
<evidence type="ECO:0000259" key="7">
    <source>
        <dbReference type="Pfam" id="PF06472"/>
    </source>
</evidence>
<evidence type="ECO:0000256" key="2">
    <source>
        <dbReference type="ARBA" id="ARBA00022448"/>
    </source>
</evidence>
<keyword evidence="5 6" id="KW-0472">Membrane</keyword>
<reference evidence="9" key="1">
    <citation type="submission" date="2017-02" db="EMBL/GenBank/DDBJ databases">
        <authorList>
            <person name="Varghese N."/>
            <person name="Submissions S."/>
        </authorList>
    </citation>
    <scope>NUCLEOTIDE SEQUENCE [LARGE SCALE GENOMIC DNA]</scope>
    <source>
        <strain evidence="9">ATCC 27094</strain>
    </source>
</reference>
<feature type="transmembrane region" description="Helical" evidence="6">
    <location>
        <begin position="16"/>
        <end position="37"/>
    </location>
</feature>
<dbReference type="Pfam" id="PF06472">
    <property type="entry name" value="ABC_membrane_2"/>
    <property type="match status" value="1"/>
</dbReference>
<dbReference type="InterPro" id="IPR050835">
    <property type="entry name" value="ABC_transporter_sub-D"/>
</dbReference>
<dbReference type="GO" id="GO:0005524">
    <property type="term" value="F:ATP binding"/>
    <property type="evidence" value="ECO:0007669"/>
    <property type="project" value="InterPro"/>
</dbReference>
<feature type="transmembrane region" description="Helical" evidence="6">
    <location>
        <begin position="57"/>
        <end position="80"/>
    </location>
</feature>
<keyword evidence="9" id="KW-1185">Reference proteome</keyword>
<keyword evidence="3 6" id="KW-0812">Transmembrane</keyword>
<dbReference type="InterPro" id="IPR036640">
    <property type="entry name" value="ABC1_TM_sf"/>
</dbReference>
<dbReference type="STRING" id="225324.SAMN02745126_03688"/>
<evidence type="ECO:0000256" key="5">
    <source>
        <dbReference type="ARBA" id="ARBA00023136"/>
    </source>
</evidence>
<dbReference type="AlphaFoldDB" id="A0A1T4R9X7"/>
<gene>
    <name evidence="8" type="ORF">SAMN02745126_03688</name>
</gene>
<dbReference type="GO" id="GO:0140359">
    <property type="term" value="F:ABC-type transporter activity"/>
    <property type="evidence" value="ECO:0007669"/>
    <property type="project" value="InterPro"/>
</dbReference>
<proteinExistence type="predicted"/>
<sequence>MRRFWQTARGFWHRPTAWALMAMLAVCVILQLIVQYRLNFWNRDFFNALEARDGRQIWHQARVLAALAASSVTLAIIAVWGRMTFQRLWRDWLTHQLITSWLADQRYQRLGFVNGQRQNPEYRITEDARLATDAPIDLVVGLLSSVLAASVFIVVLWNVGGALEIRIWGGTIAVPGYLVIASVVYASTTTLGMMVIGRNMVEVIENKNQAEADFKYVVARVNTRATLAPQPEDASILATAQTEVIHQWKRLCGQHMRTTLVSHGNTLLAPVVGLLFCAPNYVAGTVSLGEVTQAAAAFVSVQGAFNWLVDNYPRLAEWLSSAYRVGILLKAFDELDGQVSASMQPETVEIRPDPQPT</sequence>
<keyword evidence="4 6" id="KW-1133">Transmembrane helix</keyword>
<dbReference type="OrthoDB" id="9810134at2"/>
<feature type="transmembrane region" description="Helical" evidence="6">
    <location>
        <begin position="138"/>
        <end position="159"/>
    </location>
</feature>
<keyword evidence="2" id="KW-0813">Transport</keyword>
<dbReference type="GO" id="GO:0005886">
    <property type="term" value="C:plasma membrane"/>
    <property type="evidence" value="ECO:0007669"/>
    <property type="project" value="UniProtKB-SubCell"/>
</dbReference>
<comment type="subcellular location">
    <subcellularLocation>
        <location evidence="1">Cell membrane</location>
        <topology evidence="1">Multi-pass membrane protein</topology>
    </subcellularLocation>
</comment>
<dbReference type="Proteomes" id="UP000190092">
    <property type="component" value="Unassembled WGS sequence"/>
</dbReference>
<dbReference type="PANTHER" id="PTHR11384">
    <property type="entry name" value="ATP-BINDING CASSETTE, SUB-FAMILY D MEMBER"/>
    <property type="match status" value="1"/>
</dbReference>
<dbReference type="PANTHER" id="PTHR11384:SF59">
    <property type="entry name" value="LYSOSOMAL COBALAMIN TRANSPORTER ABCD4"/>
    <property type="match status" value="1"/>
</dbReference>
<feature type="domain" description="ABC transmembrane type-1" evidence="7">
    <location>
        <begin position="17"/>
        <end position="225"/>
    </location>
</feature>
<evidence type="ECO:0000313" key="8">
    <source>
        <dbReference type="EMBL" id="SKA12431.1"/>
    </source>
</evidence>
<evidence type="ECO:0000256" key="1">
    <source>
        <dbReference type="ARBA" id="ARBA00004651"/>
    </source>
</evidence>
<organism evidence="8 9">
    <name type="scientific">Enhydrobacter aerosaccus</name>
    <dbReference type="NCBI Taxonomy" id="225324"/>
    <lineage>
        <taxon>Bacteria</taxon>
        <taxon>Pseudomonadati</taxon>
        <taxon>Pseudomonadota</taxon>
        <taxon>Alphaproteobacteria</taxon>
        <taxon>Hyphomicrobiales</taxon>
        <taxon>Enhydrobacter</taxon>
    </lineage>
</organism>
<evidence type="ECO:0000313" key="9">
    <source>
        <dbReference type="Proteomes" id="UP000190092"/>
    </source>
</evidence>
<evidence type="ECO:0000256" key="3">
    <source>
        <dbReference type="ARBA" id="ARBA00022692"/>
    </source>
</evidence>